<dbReference type="Pfam" id="PF02782">
    <property type="entry name" value="FGGY_C"/>
    <property type="match status" value="1"/>
</dbReference>
<comment type="similarity">
    <text evidence="1">Belongs to the FGGY kinase family.</text>
</comment>
<dbReference type="Gene3D" id="3.30.420.40">
    <property type="match status" value="2"/>
</dbReference>
<evidence type="ECO:0000256" key="4">
    <source>
        <dbReference type="ARBA" id="ARBA00022777"/>
    </source>
</evidence>
<reference evidence="8 9" key="1">
    <citation type="submission" date="2018-06" db="EMBL/GenBank/DDBJ databases">
        <title>Genomic Encyclopedia of Type Strains, Phase III (KMG-III): the genomes of soil and plant-associated and newly described type strains.</title>
        <authorList>
            <person name="Whitman W."/>
        </authorList>
    </citation>
    <scope>NUCLEOTIDE SEQUENCE [LARGE SCALE GENOMIC DNA]</scope>
    <source>
        <strain evidence="8 9">CECT 7730</strain>
    </source>
</reference>
<dbReference type="AlphaFoldDB" id="A0A318VK31"/>
<dbReference type="RefSeq" id="WP_110571598.1">
    <property type="nucleotide sequence ID" value="NZ_QKLW01000001.1"/>
</dbReference>
<dbReference type="Proteomes" id="UP000247551">
    <property type="component" value="Unassembled WGS sequence"/>
</dbReference>
<dbReference type="PANTHER" id="PTHR10196:SF69">
    <property type="entry name" value="GLYCEROL KINASE"/>
    <property type="match status" value="1"/>
</dbReference>
<keyword evidence="4 8" id="KW-0418">Kinase</keyword>
<evidence type="ECO:0000256" key="1">
    <source>
        <dbReference type="ARBA" id="ARBA00009156"/>
    </source>
</evidence>
<dbReference type="GO" id="GO:0004370">
    <property type="term" value="F:glycerol kinase activity"/>
    <property type="evidence" value="ECO:0007669"/>
    <property type="project" value="TreeGrafter"/>
</dbReference>
<name>A0A318VK31_9GAMM</name>
<sequence>MTVPIIIAIDEGTTNAKAVCITQNGEIIAKGSVSLTISHPKAAWSEQDPNEIITAVSSAIDQALAQIPNADVKAIGISNQRESILVWERATGKAITPLVSWQCRRSAPFCETLAKSDNASRVQIKSGLPIDPLFPAAKLRYMLDNLTDGMSRAESGELCAGTVDTWLAWNLSGKQTFCTDVSNASRTQLFNIYTQSWDDELLAVFGIPKACLPNIMPSSGHRGETLGFDNLADGIPLLSQIGDSHAALYGQGGFSPGAIKTTYGTGSSLMTPIAELSQSTDFSLGRTVAWNDGALSYALEGNITHTGAGVGFMSKLLGISDLSEFSNLAASTKNNDGVYFVPALSGLGAPHWNSKSRGLITGLTDNSSPAILARAALEAIVFQVADVFYLMEKMGGVKLDTLLVDGGPTRNHWLMKLQANLLQKTVIRSLTEELSAMGAGYLAGRALGWWSSREQLASLKRDIEIIEPTSKQSDLINSYAGWKEAVERTLYKTN</sequence>
<dbReference type="GO" id="GO:0019563">
    <property type="term" value="P:glycerol catabolic process"/>
    <property type="evidence" value="ECO:0007669"/>
    <property type="project" value="TreeGrafter"/>
</dbReference>
<dbReference type="PIRSF" id="PIRSF000538">
    <property type="entry name" value="GlpK"/>
    <property type="match status" value="1"/>
</dbReference>
<dbReference type="GO" id="GO:0005829">
    <property type="term" value="C:cytosol"/>
    <property type="evidence" value="ECO:0007669"/>
    <property type="project" value="TreeGrafter"/>
</dbReference>
<dbReference type="PANTHER" id="PTHR10196">
    <property type="entry name" value="SUGAR KINASE"/>
    <property type="match status" value="1"/>
</dbReference>
<gene>
    <name evidence="8" type="ORF">DFP75_101154</name>
</gene>
<evidence type="ECO:0000313" key="8">
    <source>
        <dbReference type="EMBL" id="PYF84129.1"/>
    </source>
</evidence>
<dbReference type="Pfam" id="PF00370">
    <property type="entry name" value="FGGY_N"/>
    <property type="match status" value="1"/>
</dbReference>
<evidence type="ECO:0000256" key="2">
    <source>
        <dbReference type="ARBA" id="ARBA00022679"/>
    </source>
</evidence>
<accession>A0A318VK31</accession>
<dbReference type="CDD" id="cd07769">
    <property type="entry name" value="ASKHA_NBD_FGGY_GK"/>
    <property type="match status" value="1"/>
</dbReference>
<proteinExistence type="inferred from homology"/>
<keyword evidence="5" id="KW-0067">ATP-binding</keyword>
<evidence type="ECO:0000313" key="9">
    <source>
        <dbReference type="Proteomes" id="UP000247551"/>
    </source>
</evidence>
<dbReference type="InterPro" id="IPR018485">
    <property type="entry name" value="FGGY_C"/>
</dbReference>
<comment type="caution">
    <text evidence="8">The sequence shown here is derived from an EMBL/GenBank/DDBJ whole genome shotgun (WGS) entry which is preliminary data.</text>
</comment>
<evidence type="ECO:0000256" key="5">
    <source>
        <dbReference type="ARBA" id="ARBA00022840"/>
    </source>
</evidence>
<dbReference type="InterPro" id="IPR018484">
    <property type="entry name" value="FGGY_N"/>
</dbReference>
<dbReference type="InterPro" id="IPR000577">
    <property type="entry name" value="Carb_kinase_FGGY"/>
</dbReference>
<dbReference type="InterPro" id="IPR043129">
    <property type="entry name" value="ATPase_NBD"/>
</dbReference>
<feature type="domain" description="Carbohydrate kinase FGGY C-terminal" evidence="7">
    <location>
        <begin position="261"/>
        <end position="446"/>
    </location>
</feature>
<dbReference type="GO" id="GO:0005524">
    <property type="term" value="F:ATP binding"/>
    <property type="evidence" value="ECO:0007669"/>
    <property type="project" value="UniProtKB-KW"/>
</dbReference>
<keyword evidence="3" id="KW-0547">Nucleotide-binding</keyword>
<dbReference type="EMBL" id="QKLW01000001">
    <property type="protein sequence ID" value="PYF84129.1"/>
    <property type="molecule type" value="Genomic_DNA"/>
</dbReference>
<keyword evidence="9" id="KW-1185">Reference proteome</keyword>
<evidence type="ECO:0000259" key="6">
    <source>
        <dbReference type="Pfam" id="PF00370"/>
    </source>
</evidence>
<evidence type="ECO:0000256" key="3">
    <source>
        <dbReference type="ARBA" id="ARBA00022741"/>
    </source>
</evidence>
<organism evidence="8 9">
    <name type="scientific">Marinomonas alcarazii</name>
    <dbReference type="NCBI Taxonomy" id="491949"/>
    <lineage>
        <taxon>Bacteria</taxon>
        <taxon>Pseudomonadati</taxon>
        <taxon>Pseudomonadota</taxon>
        <taxon>Gammaproteobacteria</taxon>
        <taxon>Oceanospirillales</taxon>
        <taxon>Oceanospirillaceae</taxon>
        <taxon>Marinomonas</taxon>
    </lineage>
</organism>
<feature type="domain" description="Carbohydrate kinase FGGY N-terminal" evidence="6">
    <location>
        <begin position="5"/>
        <end position="250"/>
    </location>
</feature>
<evidence type="ECO:0000259" key="7">
    <source>
        <dbReference type="Pfam" id="PF02782"/>
    </source>
</evidence>
<protein>
    <submittedName>
        <fullName evidence="8">Glycerol kinase</fullName>
    </submittedName>
</protein>
<keyword evidence="2" id="KW-0808">Transferase</keyword>
<dbReference type="SUPFAM" id="SSF53067">
    <property type="entry name" value="Actin-like ATPase domain"/>
    <property type="match status" value="2"/>
</dbReference>